<dbReference type="OrthoDB" id="2483023at2759"/>
<gene>
    <name evidence="1" type="ORF">K457DRAFT_890170</name>
</gene>
<organism evidence="1 2">
    <name type="scientific">Linnemannia elongata AG-77</name>
    <dbReference type="NCBI Taxonomy" id="1314771"/>
    <lineage>
        <taxon>Eukaryota</taxon>
        <taxon>Fungi</taxon>
        <taxon>Fungi incertae sedis</taxon>
        <taxon>Mucoromycota</taxon>
        <taxon>Mortierellomycotina</taxon>
        <taxon>Mortierellomycetes</taxon>
        <taxon>Mortierellales</taxon>
        <taxon>Mortierellaceae</taxon>
        <taxon>Linnemannia</taxon>
    </lineage>
</organism>
<evidence type="ECO:0000313" key="2">
    <source>
        <dbReference type="Proteomes" id="UP000078512"/>
    </source>
</evidence>
<dbReference type="Proteomes" id="UP000078512">
    <property type="component" value="Unassembled WGS sequence"/>
</dbReference>
<keyword evidence="2" id="KW-1185">Reference proteome</keyword>
<protein>
    <submittedName>
        <fullName evidence="1">Uncharacterized protein</fullName>
    </submittedName>
</protein>
<sequence>MCRSSVHKKNAILFFFTPYQIQCPTQPPFHQQSASSPFQVMADTTATPTQPRKVFLFDILELTAEVAQHLSFYQYTQCVLVSKTFYKAFYPFLWKDFEPPIDAPFIDPSLIRRNLSFIKNITLSVLDHDLLPIFMDNLVPAVVSPSLFFREKLPVSTIAKEGDKTEEALLDTLLPSVGTLSTAIDNLYLDNQSRLTNLTTLTLLEAGLYLTPKEHLGFHSNILNLILQNPNIKALRILADVLSLHPKPFFDILEHRLPRLERLELGSTASKAYTYSPSSALDNADLGLDNENVAMVAIFSGKITWETTVQLLETCLWKRQRNKANSSLTYLRCRYTICDNMKTIPESVLQSQLARLRFPSSSSEQYEDQVDEAYEPRLRYLGLPCWGQEGSSFWLYESGGRYYPDRLLLPLLKKLPYVARFPPY</sequence>
<evidence type="ECO:0000313" key="1">
    <source>
        <dbReference type="EMBL" id="OAQ32019.1"/>
    </source>
</evidence>
<dbReference type="EMBL" id="KV442027">
    <property type="protein sequence ID" value="OAQ32019.1"/>
    <property type="molecule type" value="Genomic_DNA"/>
</dbReference>
<proteinExistence type="predicted"/>
<dbReference type="AlphaFoldDB" id="A0A197K6F0"/>
<name>A0A197K6F0_9FUNG</name>
<reference evidence="1 2" key="1">
    <citation type="submission" date="2016-05" db="EMBL/GenBank/DDBJ databases">
        <title>Genome sequencing reveals origins of a unique bacterial endosymbiosis in the earliest lineages of terrestrial Fungi.</title>
        <authorList>
            <consortium name="DOE Joint Genome Institute"/>
            <person name="Uehling J."/>
            <person name="Gryganskyi A."/>
            <person name="Hameed K."/>
            <person name="Tschaplinski T."/>
            <person name="Misztal P."/>
            <person name="Wu S."/>
            <person name="Desiro A."/>
            <person name="Vande Pol N."/>
            <person name="Du Z.-Y."/>
            <person name="Zienkiewicz A."/>
            <person name="Zienkiewicz K."/>
            <person name="Morin E."/>
            <person name="Tisserant E."/>
            <person name="Splivallo R."/>
            <person name="Hainaut M."/>
            <person name="Henrissat B."/>
            <person name="Ohm R."/>
            <person name="Kuo A."/>
            <person name="Yan J."/>
            <person name="Lipzen A."/>
            <person name="Nolan M."/>
            <person name="Labutti K."/>
            <person name="Barry K."/>
            <person name="Goldstein A."/>
            <person name="Labbe J."/>
            <person name="Schadt C."/>
            <person name="Tuskan G."/>
            <person name="Grigoriev I."/>
            <person name="Martin F."/>
            <person name="Vilgalys R."/>
            <person name="Bonito G."/>
        </authorList>
    </citation>
    <scope>NUCLEOTIDE SEQUENCE [LARGE SCALE GENOMIC DNA]</scope>
    <source>
        <strain evidence="1 2">AG-77</strain>
    </source>
</reference>
<accession>A0A197K6F0</accession>